<accession>A0AAD7ER21</accession>
<dbReference type="AlphaFoldDB" id="A0AAD7ER21"/>
<gene>
    <name evidence="2" type="ORF">DFH08DRAFT_937603</name>
</gene>
<keyword evidence="3" id="KW-1185">Reference proteome</keyword>
<evidence type="ECO:0000313" key="3">
    <source>
        <dbReference type="Proteomes" id="UP001218218"/>
    </source>
</evidence>
<feature type="region of interest" description="Disordered" evidence="1">
    <location>
        <begin position="171"/>
        <end position="205"/>
    </location>
</feature>
<name>A0AAD7ER21_9AGAR</name>
<evidence type="ECO:0000256" key="1">
    <source>
        <dbReference type="SAM" id="MobiDB-lite"/>
    </source>
</evidence>
<organism evidence="2 3">
    <name type="scientific">Mycena albidolilacea</name>
    <dbReference type="NCBI Taxonomy" id="1033008"/>
    <lineage>
        <taxon>Eukaryota</taxon>
        <taxon>Fungi</taxon>
        <taxon>Dikarya</taxon>
        <taxon>Basidiomycota</taxon>
        <taxon>Agaricomycotina</taxon>
        <taxon>Agaricomycetes</taxon>
        <taxon>Agaricomycetidae</taxon>
        <taxon>Agaricales</taxon>
        <taxon>Marasmiineae</taxon>
        <taxon>Mycenaceae</taxon>
        <taxon>Mycena</taxon>
    </lineage>
</organism>
<sequence>MSNTGCAPGRASPQKLAPQPLVRLQQQRLHPQFQPRSAKNVHEPANGSGEGDSRSAVRGAPARMRWCRRRGRRNTSGRYVHKIIEDAGGKRGGVGLECRVQPQRCDEASLDWRRRRGQWTKGRGGRLDGVSALRIRRKIQSSGARGPRLRCAMQAVTSTDMEFRDVPAHYGLTKDVRQTQDKREHEKGAKSRVTPSRTRSERAEI</sequence>
<proteinExistence type="predicted"/>
<feature type="region of interest" description="Disordered" evidence="1">
    <location>
        <begin position="1"/>
        <end position="63"/>
    </location>
</feature>
<dbReference type="Proteomes" id="UP001218218">
    <property type="component" value="Unassembled WGS sequence"/>
</dbReference>
<reference evidence="2" key="1">
    <citation type="submission" date="2023-03" db="EMBL/GenBank/DDBJ databases">
        <title>Massive genome expansion in bonnet fungi (Mycena s.s.) driven by repeated elements and novel gene families across ecological guilds.</title>
        <authorList>
            <consortium name="Lawrence Berkeley National Laboratory"/>
            <person name="Harder C.B."/>
            <person name="Miyauchi S."/>
            <person name="Viragh M."/>
            <person name="Kuo A."/>
            <person name="Thoen E."/>
            <person name="Andreopoulos B."/>
            <person name="Lu D."/>
            <person name="Skrede I."/>
            <person name="Drula E."/>
            <person name="Henrissat B."/>
            <person name="Morin E."/>
            <person name="Kohler A."/>
            <person name="Barry K."/>
            <person name="LaButti K."/>
            <person name="Morin E."/>
            <person name="Salamov A."/>
            <person name="Lipzen A."/>
            <person name="Mereny Z."/>
            <person name="Hegedus B."/>
            <person name="Baldrian P."/>
            <person name="Stursova M."/>
            <person name="Weitz H."/>
            <person name="Taylor A."/>
            <person name="Grigoriev I.V."/>
            <person name="Nagy L.G."/>
            <person name="Martin F."/>
            <person name="Kauserud H."/>
        </authorList>
    </citation>
    <scope>NUCLEOTIDE SEQUENCE</scope>
    <source>
        <strain evidence="2">CBHHK002</strain>
    </source>
</reference>
<evidence type="ECO:0000313" key="2">
    <source>
        <dbReference type="EMBL" id="KAJ7343719.1"/>
    </source>
</evidence>
<protein>
    <submittedName>
        <fullName evidence="2">Uncharacterized protein</fullName>
    </submittedName>
</protein>
<feature type="compositionally biased region" description="Low complexity" evidence="1">
    <location>
        <begin position="18"/>
        <end position="32"/>
    </location>
</feature>
<dbReference type="EMBL" id="JARIHO010000022">
    <property type="protein sequence ID" value="KAJ7343719.1"/>
    <property type="molecule type" value="Genomic_DNA"/>
</dbReference>
<comment type="caution">
    <text evidence="2">The sequence shown here is derived from an EMBL/GenBank/DDBJ whole genome shotgun (WGS) entry which is preliminary data.</text>
</comment>
<feature type="compositionally biased region" description="Basic and acidic residues" evidence="1">
    <location>
        <begin position="171"/>
        <end position="189"/>
    </location>
</feature>